<reference evidence="1 2" key="1">
    <citation type="submission" date="2019-03" db="EMBL/GenBank/DDBJ databases">
        <title>Genomic Encyclopedia of Type Strains, Phase III (KMG-III): the genomes of soil and plant-associated and newly described type strains.</title>
        <authorList>
            <person name="Whitman W."/>
        </authorList>
    </citation>
    <scope>NUCLEOTIDE SEQUENCE [LARGE SCALE GENOMIC DNA]</scope>
    <source>
        <strain evidence="1 2">CECT 8446</strain>
    </source>
</reference>
<dbReference type="OrthoDB" id="828153at2"/>
<sequence length="70" mass="8165">MKKNPSNPSNPEDDKELLRAFINSFQSPENDDHISLEGDNYFENIYGKEGYAEMKSDREKKVLEEKKRLG</sequence>
<keyword evidence="2" id="KW-1185">Reference proteome</keyword>
<dbReference type="Proteomes" id="UP000294535">
    <property type="component" value="Unassembled WGS sequence"/>
</dbReference>
<comment type="caution">
    <text evidence="1">The sequence shown here is derived from an EMBL/GenBank/DDBJ whole genome shotgun (WGS) entry which is preliminary data.</text>
</comment>
<proteinExistence type="predicted"/>
<organism evidence="1 2">
    <name type="scientific">Algoriphagus boseongensis</name>
    <dbReference type="NCBI Taxonomy" id="1442587"/>
    <lineage>
        <taxon>Bacteria</taxon>
        <taxon>Pseudomonadati</taxon>
        <taxon>Bacteroidota</taxon>
        <taxon>Cytophagia</taxon>
        <taxon>Cytophagales</taxon>
        <taxon>Cyclobacteriaceae</taxon>
        <taxon>Algoriphagus</taxon>
    </lineage>
</organism>
<name>A0A4R6T3W3_9BACT</name>
<evidence type="ECO:0000313" key="2">
    <source>
        <dbReference type="Proteomes" id="UP000294535"/>
    </source>
</evidence>
<evidence type="ECO:0000313" key="1">
    <source>
        <dbReference type="EMBL" id="TDQ15201.1"/>
    </source>
</evidence>
<accession>A0A4R6T3W3</accession>
<protein>
    <submittedName>
        <fullName evidence="1">Uncharacterized protein</fullName>
    </submittedName>
</protein>
<gene>
    <name evidence="1" type="ORF">DFQ04_3087</name>
</gene>
<dbReference type="AlphaFoldDB" id="A0A4R6T3W3"/>
<dbReference type="EMBL" id="SNYF01000008">
    <property type="protein sequence ID" value="TDQ15201.1"/>
    <property type="molecule type" value="Genomic_DNA"/>
</dbReference>
<dbReference type="RefSeq" id="WP_133557396.1">
    <property type="nucleotide sequence ID" value="NZ_SNYF01000008.1"/>
</dbReference>